<dbReference type="RefSeq" id="WP_159429188.1">
    <property type="nucleotide sequence ID" value="NZ_FQTY01000011.1"/>
</dbReference>
<proteinExistence type="predicted"/>
<accession>A0A1M4XEF5</accession>
<evidence type="ECO:0000313" key="2">
    <source>
        <dbReference type="Proteomes" id="UP000184114"/>
    </source>
</evidence>
<dbReference type="Proteomes" id="UP000184114">
    <property type="component" value="Unassembled WGS sequence"/>
</dbReference>
<evidence type="ECO:0000313" key="1">
    <source>
        <dbReference type="EMBL" id="SHE91987.1"/>
    </source>
</evidence>
<dbReference type="AlphaFoldDB" id="A0A1M4XEF5"/>
<protein>
    <submittedName>
        <fullName evidence="1">Uncharacterized protein</fullName>
    </submittedName>
</protein>
<name>A0A1M4XEF5_9FIRM</name>
<reference evidence="2" key="1">
    <citation type="submission" date="2016-11" db="EMBL/GenBank/DDBJ databases">
        <authorList>
            <person name="Varghese N."/>
            <person name="Submissions S."/>
        </authorList>
    </citation>
    <scope>NUCLEOTIDE SEQUENCE [LARGE SCALE GENOMIC DNA]</scope>
    <source>
        <strain evidence="2">DSM 18095</strain>
    </source>
</reference>
<dbReference type="STRING" id="1123404.SAMN02745784_02217"/>
<gene>
    <name evidence="1" type="ORF">SAMN02745784_02217</name>
</gene>
<organism evidence="1 2">
    <name type="scientific">Tissierella praeacuta DSM 18095</name>
    <dbReference type="NCBI Taxonomy" id="1123404"/>
    <lineage>
        <taxon>Bacteria</taxon>
        <taxon>Bacillati</taxon>
        <taxon>Bacillota</taxon>
        <taxon>Tissierellia</taxon>
        <taxon>Tissierellales</taxon>
        <taxon>Tissierellaceae</taxon>
        <taxon>Tissierella</taxon>
    </lineage>
</organism>
<keyword evidence="2" id="KW-1185">Reference proteome</keyword>
<sequence length="52" mass="6035">MMIICRLPDEIHRGIMYYYNEHDSVNGKVEKYELSVEMVGDELMGVIILSIS</sequence>
<dbReference type="EMBL" id="FQTY01000011">
    <property type="protein sequence ID" value="SHE91987.1"/>
    <property type="molecule type" value="Genomic_DNA"/>
</dbReference>